<evidence type="ECO:0000313" key="3">
    <source>
        <dbReference type="EMBL" id="GLR63104.1"/>
    </source>
</evidence>
<reference evidence="4" key="1">
    <citation type="journal article" date="2019" name="Int. J. Syst. Evol. Microbiol.">
        <title>The Global Catalogue of Microorganisms (GCM) 10K type strain sequencing project: providing services to taxonomists for standard genome sequencing and annotation.</title>
        <authorList>
            <consortium name="The Broad Institute Genomics Platform"/>
            <consortium name="The Broad Institute Genome Sequencing Center for Infectious Disease"/>
            <person name="Wu L."/>
            <person name="Ma J."/>
        </authorList>
    </citation>
    <scope>NUCLEOTIDE SEQUENCE [LARGE SCALE GENOMIC DNA]</scope>
    <source>
        <strain evidence="4">NBRC 100033</strain>
    </source>
</reference>
<dbReference type="EMBL" id="BSOR01000011">
    <property type="protein sequence ID" value="GLR63104.1"/>
    <property type="molecule type" value="Genomic_DNA"/>
</dbReference>
<dbReference type="Pfam" id="PF18433">
    <property type="entry name" value="DUF5610"/>
    <property type="match status" value="1"/>
</dbReference>
<evidence type="ECO:0000313" key="4">
    <source>
        <dbReference type="Proteomes" id="UP001156682"/>
    </source>
</evidence>
<proteinExistence type="predicted"/>
<feature type="domain" description="DUF5610" evidence="2">
    <location>
        <begin position="90"/>
        <end position="217"/>
    </location>
</feature>
<comment type="caution">
    <text evidence="3">The sequence shown here is derived from an EMBL/GenBank/DDBJ whole genome shotgun (WGS) entry which is preliminary data.</text>
</comment>
<organism evidence="3 4">
    <name type="scientific">Marinospirillum insulare</name>
    <dbReference type="NCBI Taxonomy" id="217169"/>
    <lineage>
        <taxon>Bacteria</taxon>
        <taxon>Pseudomonadati</taxon>
        <taxon>Pseudomonadota</taxon>
        <taxon>Gammaproteobacteria</taxon>
        <taxon>Oceanospirillales</taxon>
        <taxon>Oceanospirillaceae</taxon>
        <taxon>Marinospirillum</taxon>
    </lineage>
</organism>
<evidence type="ECO:0000259" key="2">
    <source>
        <dbReference type="Pfam" id="PF18433"/>
    </source>
</evidence>
<dbReference type="InterPro" id="IPR041651">
    <property type="entry name" value="DUF5610"/>
</dbReference>
<protein>
    <recommendedName>
        <fullName evidence="2">DUF5610 domain-containing protein</fullName>
    </recommendedName>
</protein>
<dbReference type="RefSeq" id="WP_027850218.1">
    <property type="nucleotide sequence ID" value="NZ_BSOR01000011.1"/>
</dbReference>
<keyword evidence="4" id="KW-1185">Reference proteome</keyword>
<sequence>MASANITLSNASPSSSQLGKAQASTKKSNAPFAASLQTTATDKNPAGVKTKLTTEEKAEFAKQAEATTLENKRTLLQTMFAQGKEGDSKAMRIFYQEAASAIEGVLQKEFGDEDFSLQKLIDKTSGIEGQEDYWSSENTAERIMIGATSYFETFKKQNPRLSDEEAVEKYMNLITPALEKGMGEAVNILQGFGAFEGHVKDTVQETQRLVFEKLEAFRDRILGKTEQDDKPLFDDANPTEESQ</sequence>
<accession>A0ABQ5ZYZ7</accession>
<feature type="compositionally biased region" description="Polar residues" evidence="1">
    <location>
        <begin position="1"/>
        <end position="28"/>
    </location>
</feature>
<dbReference type="Gene3D" id="1.10.132.90">
    <property type="match status" value="1"/>
</dbReference>
<gene>
    <name evidence="3" type="ORF">GCM10007878_05390</name>
</gene>
<evidence type="ECO:0000256" key="1">
    <source>
        <dbReference type="SAM" id="MobiDB-lite"/>
    </source>
</evidence>
<feature type="region of interest" description="Disordered" evidence="1">
    <location>
        <begin position="1"/>
        <end position="53"/>
    </location>
</feature>
<dbReference type="Proteomes" id="UP001156682">
    <property type="component" value="Unassembled WGS sequence"/>
</dbReference>
<name>A0ABQ5ZYZ7_9GAMM</name>